<dbReference type="PROSITE" id="PS00737">
    <property type="entry name" value="THIOLASE_2"/>
    <property type="match status" value="1"/>
</dbReference>
<gene>
    <name evidence="7" type="ORF">ACFPEL_29795</name>
</gene>
<reference evidence="8" key="1">
    <citation type="journal article" date="2019" name="Int. J. Syst. Evol. Microbiol.">
        <title>The Global Catalogue of Microorganisms (GCM) 10K type strain sequencing project: providing services to taxonomists for standard genome sequencing and annotation.</title>
        <authorList>
            <consortium name="The Broad Institute Genomics Platform"/>
            <consortium name="The Broad Institute Genome Sequencing Center for Infectious Disease"/>
            <person name="Wu L."/>
            <person name="Ma J."/>
        </authorList>
    </citation>
    <scope>NUCLEOTIDE SEQUENCE [LARGE SCALE GENOMIC DNA]</scope>
    <source>
        <strain evidence="8">CCUG 50347</strain>
    </source>
</reference>
<comment type="caution">
    <text evidence="7">The sequence shown here is derived from an EMBL/GenBank/DDBJ whole genome shotgun (WGS) entry which is preliminary data.</text>
</comment>
<keyword evidence="3 4" id="KW-0012">Acyltransferase</keyword>
<dbReference type="PANTHER" id="PTHR43365:SF1">
    <property type="entry name" value="ACETYL-COA C-ACYLTRANSFERASE"/>
    <property type="match status" value="1"/>
</dbReference>
<dbReference type="CDD" id="cd00751">
    <property type="entry name" value="thiolase"/>
    <property type="match status" value="1"/>
</dbReference>
<evidence type="ECO:0000256" key="1">
    <source>
        <dbReference type="ARBA" id="ARBA00010982"/>
    </source>
</evidence>
<keyword evidence="2 4" id="KW-0808">Transferase</keyword>
<proteinExistence type="inferred from homology"/>
<evidence type="ECO:0000313" key="7">
    <source>
        <dbReference type="EMBL" id="MFC4836629.1"/>
    </source>
</evidence>
<comment type="similarity">
    <text evidence="1 4">Belongs to the thiolase-like superfamily. Thiolase family.</text>
</comment>
<feature type="domain" description="Thiolase N-terminal" evidence="5">
    <location>
        <begin position="5"/>
        <end position="270"/>
    </location>
</feature>
<organism evidence="7 8">
    <name type="scientific">Actinomycetospora chibensis</name>
    <dbReference type="NCBI Taxonomy" id="663606"/>
    <lineage>
        <taxon>Bacteria</taxon>
        <taxon>Bacillati</taxon>
        <taxon>Actinomycetota</taxon>
        <taxon>Actinomycetes</taxon>
        <taxon>Pseudonocardiales</taxon>
        <taxon>Pseudonocardiaceae</taxon>
        <taxon>Actinomycetospora</taxon>
    </lineage>
</organism>
<evidence type="ECO:0000259" key="6">
    <source>
        <dbReference type="Pfam" id="PF02803"/>
    </source>
</evidence>
<protein>
    <submittedName>
        <fullName evidence="7">Thiolase family protein</fullName>
    </submittedName>
</protein>
<accession>A0ABV9RQX8</accession>
<dbReference type="InterPro" id="IPR016039">
    <property type="entry name" value="Thiolase-like"/>
</dbReference>
<dbReference type="Gene3D" id="3.40.47.10">
    <property type="match status" value="1"/>
</dbReference>
<dbReference type="InterPro" id="IPR020617">
    <property type="entry name" value="Thiolase_C"/>
</dbReference>
<keyword evidence="8" id="KW-1185">Reference proteome</keyword>
<dbReference type="Pfam" id="PF00108">
    <property type="entry name" value="Thiolase_N"/>
    <property type="match status" value="1"/>
</dbReference>
<dbReference type="InterPro" id="IPR020616">
    <property type="entry name" value="Thiolase_N"/>
</dbReference>
<feature type="domain" description="Thiolase C-terminal" evidence="6">
    <location>
        <begin position="279"/>
        <end position="400"/>
    </location>
</feature>
<dbReference type="EMBL" id="JBHSIM010000068">
    <property type="protein sequence ID" value="MFC4836629.1"/>
    <property type="molecule type" value="Genomic_DNA"/>
</dbReference>
<dbReference type="InterPro" id="IPR002155">
    <property type="entry name" value="Thiolase"/>
</dbReference>
<sequence>MRDAVIVDAVRTPLGRGKPDGAYAGVHPVDLHAHVLRSLVERTGLDPAEVDDVVGGAVGQVGEQSGNTTRFAALAAGFPESVPGVTVDRQCGSSQQALSFAAQGVVAGGYDIAIASGVESMSRIPIGSQTRVDGVGQDVAGPSVGARYAPGLIPQGVSAELIARRWGLSRQQLDEFALTSHQRAASAWSDGRFGGEVAPLKTTRADGSVGQLEIDETIRPGTTAEALATLRTPFADPRWTERFGDIDWTVTAGNASPYSDGAAALLVTTSEIAAAHGWTPRARVHTATVTGDDPILMLTGIIPATAKVLARAGLAIGDIDAFEVNEAFASVVLAWLAETGADPRRVNVHGGAISIGHPLGASGARLATTLLGVLEQTGGRYGLQTMCEAGGTANATIVERIDR</sequence>
<dbReference type="NCBIfam" id="TIGR01930">
    <property type="entry name" value="AcCoA-C-Actrans"/>
    <property type="match status" value="1"/>
</dbReference>
<name>A0ABV9RQX8_9PSEU</name>
<dbReference type="Proteomes" id="UP001595909">
    <property type="component" value="Unassembled WGS sequence"/>
</dbReference>
<dbReference type="RefSeq" id="WP_274191167.1">
    <property type="nucleotide sequence ID" value="NZ_BAABHN010000068.1"/>
</dbReference>
<evidence type="ECO:0000256" key="3">
    <source>
        <dbReference type="ARBA" id="ARBA00023315"/>
    </source>
</evidence>
<evidence type="ECO:0000256" key="4">
    <source>
        <dbReference type="RuleBase" id="RU003557"/>
    </source>
</evidence>
<evidence type="ECO:0000259" key="5">
    <source>
        <dbReference type="Pfam" id="PF00108"/>
    </source>
</evidence>
<evidence type="ECO:0000313" key="8">
    <source>
        <dbReference type="Proteomes" id="UP001595909"/>
    </source>
</evidence>
<dbReference type="InterPro" id="IPR020613">
    <property type="entry name" value="Thiolase_CS"/>
</dbReference>
<evidence type="ECO:0000256" key="2">
    <source>
        <dbReference type="ARBA" id="ARBA00022679"/>
    </source>
</evidence>
<dbReference type="PIRSF" id="PIRSF000429">
    <property type="entry name" value="Ac-CoA_Ac_transf"/>
    <property type="match status" value="1"/>
</dbReference>
<dbReference type="PANTHER" id="PTHR43365">
    <property type="entry name" value="BLR7806 PROTEIN"/>
    <property type="match status" value="1"/>
</dbReference>
<dbReference type="SUPFAM" id="SSF53901">
    <property type="entry name" value="Thiolase-like"/>
    <property type="match status" value="2"/>
</dbReference>
<dbReference type="Pfam" id="PF02803">
    <property type="entry name" value="Thiolase_C"/>
    <property type="match status" value="1"/>
</dbReference>